<name>A0ABM7WWN6_9BACT</name>
<sequence>MKRTARAALRNRDAVAAALADFLPADGTVLELGSGTGEHVLLLAARFPALRWQPSDPDPEARASIAAWAAEAHRPNLLPPLEYDVRARTWRLFRADAVLCVNVLHVAPPDAAEALLAGSADVLPAGGSLFVYAPLLARGVPLAGRLARLDAKLRAHDPALGVRALDTLVGDALRHGLALAADRPMPEEGDRLLVFRRAPSLSV</sequence>
<keyword evidence="1" id="KW-0489">Methyltransferase</keyword>
<protein>
    <submittedName>
        <fullName evidence="1">SAM-dependent methyltransferase</fullName>
    </submittedName>
</protein>
<dbReference type="SUPFAM" id="SSF53335">
    <property type="entry name" value="S-adenosyl-L-methionine-dependent methyltransferases"/>
    <property type="match status" value="1"/>
</dbReference>
<dbReference type="InterPro" id="IPR010342">
    <property type="entry name" value="DUF938"/>
</dbReference>
<dbReference type="PANTHER" id="PTHR20974">
    <property type="entry name" value="UPF0585 PROTEIN CG18661"/>
    <property type="match status" value="1"/>
</dbReference>
<dbReference type="Proteomes" id="UP001162891">
    <property type="component" value="Chromosome"/>
</dbReference>
<keyword evidence="2" id="KW-1185">Reference proteome</keyword>
<dbReference type="Pfam" id="PF06080">
    <property type="entry name" value="DUF938"/>
    <property type="match status" value="1"/>
</dbReference>
<evidence type="ECO:0000313" key="1">
    <source>
        <dbReference type="EMBL" id="BDG03925.1"/>
    </source>
</evidence>
<dbReference type="EMBL" id="AP025591">
    <property type="protein sequence ID" value="BDG03925.1"/>
    <property type="molecule type" value="Genomic_DNA"/>
</dbReference>
<dbReference type="Gene3D" id="3.40.50.150">
    <property type="entry name" value="Vaccinia Virus protein VP39"/>
    <property type="match status" value="1"/>
</dbReference>
<dbReference type="GO" id="GO:0032259">
    <property type="term" value="P:methylation"/>
    <property type="evidence" value="ECO:0007669"/>
    <property type="project" value="UniProtKB-KW"/>
</dbReference>
<accession>A0ABM7WWN6</accession>
<keyword evidence="1" id="KW-0808">Transferase</keyword>
<gene>
    <name evidence="1" type="ORF">AMOR_29210</name>
</gene>
<proteinExistence type="predicted"/>
<evidence type="ECO:0000313" key="2">
    <source>
        <dbReference type="Proteomes" id="UP001162891"/>
    </source>
</evidence>
<organism evidence="1 2">
    <name type="scientific">Anaeromyxobacter oryzae</name>
    <dbReference type="NCBI Taxonomy" id="2918170"/>
    <lineage>
        <taxon>Bacteria</taxon>
        <taxon>Pseudomonadati</taxon>
        <taxon>Myxococcota</taxon>
        <taxon>Myxococcia</taxon>
        <taxon>Myxococcales</taxon>
        <taxon>Cystobacterineae</taxon>
        <taxon>Anaeromyxobacteraceae</taxon>
        <taxon>Anaeromyxobacter</taxon>
    </lineage>
</organism>
<dbReference type="PANTHER" id="PTHR20974:SF0">
    <property type="entry name" value="UPF0585 PROTEIN CG18661"/>
    <property type="match status" value="1"/>
</dbReference>
<dbReference type="InterPro" id="IPR029063">
    <property type="entry name" value="SAM-dependent_MTases_sf"/>
</dbReference>
<reference evidence="2" key="1">
    <citation type="journal article" date="2022" name="Int. J. Syst. Evol. Microbiol.">
        <title>Anaeromyxobacter oryzae sp. nov., Anaeromyxobacter diazotrophicus sp. nov. and Anaeromyxobacter paludicola sp. nov., isolated from paddy soils.</title>
        <authorList>
            <person name="Itoh H."/>
            <person name="Xu Z."/>
            <person name="Mise K."/>
            <person name="Masuda Y."/>
            <person name="Ushijima N."/>
            <person name="Hayakawa C."/>
            <person name="Shiratori Y."/>
            <person name="Senoo K."/>
        </authorList>
    </citation>
    <scope>NUCLEOTIDE SEQUENCE [LARGE SCALE GENOMIC DNA]</scope>
    <source>
        <strain evidence="2">Red232</strain>
    </source>
</reference>
<dbReference type="RefSeq" id="WP_248352300.1">
    <property type="nucleotide sequence ID" value="NZ_AP025591.1"/>
</dbReference>
<dbReference type="GO" id="GO:0008168">
    <property type="term" value="F:methyltransferase activity"/>
    <property type="evidence" value="ECO:0007669"/>
    <property type="project" value="UniProtKB-KW"/>
</dbReference>